<gene>
    <name evidence="8" type="ORF">COT04_01510</name>
</gene>
<evidence type="ECO:0000256" key="2">
    <source>
        <dbReference type="ARBA" id="ARBA00022723"/>
    </source>
</evidence>
<feature type="domain" description="4Fe-4S ferredoxin-type" evidence="7">
    <location>
        <begin position="1"/>
        <end position="29"/>
    </location>
</feature>
<sequence length="61" mass="6412">MKIIIDKNLCLGCGTCVAIASKTFRLGNDGKAEVIEPAGDKEETIKEAIDSCPVSAIKSTD</sequence>
<keyword evidence="1 6" id="KW-0813">Transport</keyword>
<evidence type="ECO:0000313" key="8">
    <source>
        <dbReference type="EMBL" id="PIU33174.1"/>
    </source>
</evidence>
<dbReference type="Pfam" id="PF13370">
    <property type="entry name" value="Fer4_13"/>
    <property type="match status" value="1"/>
</dbReference>
<dbReference type="PROSITE" id="PS51379">
    <property type="entry name" value="4FE4S_FER_2"/>
    <property type="match status" value="1"/>
</dbReference>
<comment type="function">
    <text evidence="6">Ferredoxins are iron-sulfur proteins that transfer electrons in a wide variety of metabolic reactions.</text>
</comment>
<keyword evidence="4 6" id="KW-0408">Iron</keyword>
<evidence type="ECO:0000256" key="5">
    <source>
        <dbReference type="ARBA" id="ARBA00023014"/>
    </source>
</evidence>
<keyword evidence="2 6" id="KW-0479">Metal-binding</keyword>
<accession>A0A2M6YPY2</accession>
<dbReference type="GO" id="GO:0005506">
    <property type="term" value="F:iron ion binding"/>
    <property type="evidence" value="ECO:0007669"/>
    <property type="project" value="UniProtKB-UniRule"/>
</dbReference>
<evidence type="ECO:0000256" key="6">
    <source>
        <dbReference type="RuleBase" id="RU368020"/>
    </source>
</evidence>
<dbReference type="Gene3D" id="3.30.70.20">
    <property type="match status" value="1"/>
</dbReference>
<dbReference type="PRINTS" id="PR00352">
    <property type="entry name" value="3FE4SFRDOXIN"/>
</dbReference>
<evidence type="ECO:0000313" key="9">
    <source>
        <dbReference type="Proteomes" id="UP000229559"/>
    </source>
</evidence>
<dbReference type="Proteomes" id="UP000229559">
    <property type="component" value="Unassembled WGS sequence"/>
</dbReference>
<evidence type="ECO:0000256" key="1">
    <source>
        <dbReference type="ARBA" id="ARBA00022448"/>
    </source>
</evidence>
<protein>
    <recommendedName>
        <fullName evidence="6">Ferredoxin</fullName>
    </recommendedName>
</protein>
<comment type="caution">
    <text evidence="8">The sequence shown here is derived from an EMBL/GenBank/DDBJ whole genome shotgun (WGS) entry which is preliminary data.</text>
</comment>
<dbReference type="AlphaFoldDB" id="A0A2M6YPY2"/>
<organism evidence="8 9">
    <name type="scientific">Candidatus Shapirobacteria bacterium CG07_land_8_20_14_0_80_39_12</name>
    <dbReference type="NCBI Taxonomy" id="1974480"/>
    <lineage>
        <taxon>Bacteria</taxon>
        <taxon>Candidatus Shapironibacteriota</taxon>
    </lineage>
</organism>
<dbReference type="EMBL" id="PEXA01000046">
    <property type="protein sequence ID" value="PIU33174.1"/>
    <property type="molecule type" value="Genomic_DNA"/>
</dbReference>
<keyword evidence="5 6" id="KW-0411">Iron-sulfur</keyword>
<dbReference type="GO" id="GO:0051536">
    <property type="term" value="F:iron-sulfur cluster binding"/>
    <property type="evidence" value="ECO:0007669"/>
    <property type="project" value="UniProtKB-KW"/>
</dbReference>
<dbReference type="InterPro" id="IPR017896">
    <property type="entry name" value="4Fe4S_Fe-S-bd"/>
</dbReference>
<dbReference type="PANTHER" id="PTHR36923:SF3">
    <property type="entry name" value="FERREDOXIN"/>
    <property type="match status" value="1"/>
</dbReference>
<dbReference type="InterPro" id="IPR001080">
    <property type="entry name" value="3Fe4S_ferredoxin"/>
</dbReference>
<proteinExistence type="predicted"/>
<keyword evidence="3 6" id="KW-0249">Electron transport</keyword>
<dbReference type="SUPFAM" id="SSF54862">
    <property type="entry name" value="4Fe-4S ferredoxins"/>
    <property type="match status" value="1"/>
</dbReference>
<dbReference type="PANTHER" id="PTHR36923">
    <property type="entry name" value="FERREDOXIN"/>
    <property type="match status" value="1"/>
</dbReference>
<dbReference type="InterPro" id="IPR051269">
    <property type="entry name" value="Fe-S_cluster_ET"/>
</dbReference>
<evidence type="ECO:0000256" key="4">
    <source>
        <dbReference type="ARBA" id="ARBA00023004"/>
    </source>
</evidence>
<reference evidence="9" key="1">
    <citation type="submission" date="2017-09" db="EMBL/GenBank/DDBJ databases">
        <title>Depth-based differentiation of microbial function through sediment-hosted aquifers and enrichment of novel symbionts in the deep terrestrial subsurface.</title>
        <authorList>
            <person name="Probst A.J."/>
            <person name="Ladd B."/>
            <person name="Jarett J.K."/>
            <person name="Geller-Mcgrath D.E."/>
            <person name="Sieber C.M.K."/>
            <person name="Emerson J.B."/>
            <person name="Anantharaman K."/>
            <person name="Thomas B.C."/>
            <person name="Malmstrom R."/>
            <person name="Stieglmeier M."/>
            <person name="Klingl A."/>
            <person name="Woyke T."/>
            <person name="Ryan C.M."/>
            <person name="Banfield J.F."/>
        </authorList>
    </citation>
    <scope>NUCLEOTIDE SEQUENCE [LARGE SCALE GENOMIC DNA]</scope>
</reference>
<dbReference type="GO" id="GO:0009055">
    <property type="term" value="F:electron transfer activity"/>
    <property type="evidence" value="ECO:0007669"/>
    <property type="project" value="UniProtKB-UniRule"/>
</dbReference>
<evidence type="ECO:0000256" key="3">
    <source>
        <dbReference type="ARBA" id="ARBA00022982"/>
    </source>
</evidence>
<name>A0A2M6YPY2_9BACT</name>
<evidence type="ECO:0000259" key="7">
    <source>
        <dbReference type="PROSITE" id="PS51379"/>
    </source>
</evidence>